<dbReference type="PANTHER" id="PTHR46211">
    <property type="entry name" value="GLYCEROPHOSPHORYL DIESTER PHOSPHODIESTERASE"/>
    <property type="match status" value="1"/>
</dbReference>
<evidence type="ECO:0000256" key="1">
    <source>
        <dbReference type="SAM" id="SignalP"/>
    </source>
</evidence>
<proteinExistence type="predicted"/>
<dbReference type="SUPFAM" id="SSF51695">
    <property type="entry name" value="PLC-like phosphodiesterases"/>
    <property type="match status" value="1"/>
</dbReference>
<dbReference type="AlphaFoldDB" id="A0A542ZF06"/>
<protein>
    <submittedName>
        <fullName evidence="3">Glycerophosphoryl diester phosphodiesterase</fullName>
    </submittedName>
</protein>
<dbReference type="InterPro" id="IPR017946">
    <property type="entry name" value="PLC-like_Pdiesterase_TIM-brl"/>
</dbReference>
<reference evidence="3 4" key="1">
    <citation type="submission" date="2019-06" db="EMBL/GenBank/DDBJ databases">
        <title>Sequencing the genomes of 1000 actinobacteria strains.</title>
        <authorList>
            <person name="Klenk H.-P."/>
        </authorList>
    </citation>
    <scope>NUCLEOTIDE SEQUENCE [LARGE SCALE GENOMIC DNA]</scope>
    <source>
        <strain evidence="3 4">DSM 18082</strain>
    </source>
</reference>
<dbReference type="GO" id="GO:0008081">
    <property type="term" value="F:phosphoric diester hydrolase activity"/>
    <property type="evidence" value="ECO:0007669"/>
    <property type="project" value="InterPro"/>
</dbReference>
<dbReference type="Gene3D" id="3.20.20.190">
    <property type="entry name" value="Phosphatidylinositol (PI) phosphodiesterase"/>
    <property type="match status" value="1"/>
</dbReference>
<keyword evidence="4" id="KW-1185">Reference proteome</keyword>
<dbReference type="Pfam" id="PF03009">
    <property type="entry name" value="GDPD"/>
    <property type="match status" value="1"/>
</dbReference>
<feature type="domain" description="GP-PDE" evidence="2">
    <location>
        <begin position="42"/>
        <end position="345"/>
    </location>
</feature>
<accession>A0A542ZF06</accession>
<dbReference type="EMBL" id="VFOQ01000001">
    <property type="protein sequence ID" value="TQL58897.1"/>
    <property type="molecule type" value="Genomic_DNA"/>
</dbReference>
<evidence type="ECO:0000313" key="3">
    <source>
        <dbReference type="EMBL" id="TQL58897.1"/>
    </source>
</evidence>
<name>A0A542ZF06_9MICO</name>
<dbReference type="Proteomes" id="UP000319514">
    <property type="component" value="Unassembled WGS sequence"/>
</dbReference>
<evidence type="ECO:0000259" key="2">
    <source>
        <dbReference type="PROSITE" id="PS51704"/>
    </source>
</evidence>
<organism evidence="3 4">
    <name type="scientific">Oryzihumus leptocrescens</name>
    <dbReference type="NCBI Taxonomy" id="297536"/>
    <lineage>
        <taxon>Bacteria</taxon>
        <taxon>Bacillati</taxon>
        <taxon>Actinomycetota</taxon>
        <taxon>Actinomycetes</taxon>
        <taxon>Micrococcales</taxon>
        <taxon>Intrasporangiaceae</taxon>
        <taxon>Oryzihumus</taxon>
    </lineage>
</organism>
<dbReference type="InterPro" id="IPR030395">
    <property type="entry name" value="GP_PDE_dom"/>
</dbReference>
<evidence type="ECO:0000313" key="4">
    <source>
        <dbReference type="Proteomes" id="UP000319514"/>
    </source>
</evidence>
<dbReference type="GO" id="GO:0006629">
    <property type="term" value="P:lipid metabolic process"/>
    <property type="evidence" value="ECO:0007669"/>
    <property type="project" value="InterPro"/>
</dbReference>
<dbReference type="PROSITE" id="PS51704">
    <property type="entry name" value="GP_PDE"/>
    <property type="match status" value="1"/>
</dbReference>
<feature type="signal peptide" evidence="1">
    <location>
        <begin position="1"/>
        <end position="26"/>
    </location>
</feature>
<feature type="chain" id="PRO_5022090246" evidence="1">
    <location>
        <begin position="27"/>
        <end position="359"/>
    </location>
</feature>
<sequence length="359" mass="39336">MRVLRVVATAVSVAGLCLSASAVAQATPETSGPGVQPQRTQFDLQAHRGGIGMTTEESIPGFAKALRLGVSTLELDTHITRDNKVVVNHDRQISSQKCQDTGPAFPGDPMYPYVGKYIKDLTLAEIKTMDCGYQQLPGFPEQEQVKGWRMAELKDVLNLVKAYHANQVKLNIETKVEAGSPEQTAPRGQFVRRVYEEIHNSGIERQVTIESFDWGALKLMHTLAPKWPLVALTNYDFLEVGKPGKSPWLGGVDADTYGGDFVKAAEAAVPGLTALSPNYGFPQNGKIGDPGFRFYPDKQMISEAHARGLKVIPWTCDDNATIKALMDMGVDGIITNYPNHVRQIMAERGMRLPKAYPAP</sequence>
<comment type="caution">
    <text evidence="3">The sequence shown here is derived from an EMBL/GenBank/DDBJ whole genome shotgun (WGS) entry which is preliminary data.</text>
</comment>
<gene>
    <name evidence="3" type="ORF">FB474_0236</name>
</gene>
<keyword evidence="1" id="KW-0732">Signal</keyword>
<dbReference type="OrthoDB" id="9758957at2"/>
<dbReference type="RefSeq" id="WP_141786978.1">
    <property type="nucleotide sequence ID" value="NZ_BAAAKX010000003.1"/>
</dbReference>
<dbReference type="PANTHER" id="PTHR46211:SF14">
    <property type="entry name" value="GLYCEROPHOSPHODIESTER PHOSPHODIESTERASE"/>
    <property type="match status" value="1"/>
</dbReference>